<name>D9S7I6_FIBSS</name>
<evidence type="ECO:0000313" key="1">
    <source>
        <dbReference type="EMBL" id="ADL26105.1"/>
    </source>
</evidence>
<organism evidence="1 2">
    <name type="scientific">Fibrobacter succinogenes (strain ATCC 19169 / S85)</name>
    <dbReference type="NCBI Taxonomy" id="59374"/>
    <lineage>
        <taxon>Bacteria</taxon>
        <taxon>Pseudomonadati</taxon>
        <taxon>Fibrobacterota</taxon>
        <taxon>Fibrobacteria</taxon>
        <taxon>Fibrobacterales</taxon>
        <taxon>Fibrobacteraceae</taxon>
        <taxon>Fibrobacter</taxon>
    </lineage>
</organism>
<dbReference type="AlphaFoldDB" id="D9S7I6"/>
<proteinExistence type="predicted"/>
<dbReference type="HOGENOM" id="CLU_3403654_0_0_0"/>
<reference evidence="2" key="1">
    <citation type="submission" date="2010-08" db="EMBL/GenBank/DDBJ databases">
        <title>Complete sequence of Fibrobacter succinogenes subsp. succinogenes S85.</title>
        <authorList>
            <person name="Durkin A.S."/>
            <person name="Nelson K.E."/>
            <person name="Morrison M."/>
            <person name="Forsberg C.W."/>
            <person name="Wilson D.B."/>
            <person name="Russell J.B."/>
            <person name="Cann I.K.O."/>
            <person name="Mackie R.I."/>
            <person name="White B.A."/>
        </authorList>
    </citation>
    <scope>NUCLEOTIDE SEQUENCE [LARGE SCALE GENOMIC DNA]</scope>
    <source>
        <strain evidence="2">ATCC 19169 / S85</strain>
    </source>
</reference>
<dbReference type="Proteomes" id="UP000000517">
    <property type="component" value="Chromosome"/>
</dbReference>
<dbReference type="EMBL" id="CP002158">
    <property type="protein sequence ID" value="ADL26105.1"/>
    <property type="molecule type" value="Genomic_DNA"/>
</dbReference>
<accession>D9S7I6</accession>
<protein>
    <submittedName>
        <fullName evidence="1">Uncharacterized protein</fullName>
    </submittedName>
</protein>
<evidence type="ECO:0000313" key="2">
    <source>
        <dbReference type="Proteomes" id="UP000000517"/>
    </source>
</evidence>
<dbReference type="KEGG" id="fsc:FSU_2950"/>
<sequence>MNNLSSLVYQRSGLSSKIFNLNKGMKNGNY</sequence>
<gene>
    <name evidence="1" type="ordered locus">FSU_2950</name>
</gene>